<dbReference type="RefSeq" id="WP_076626405.1">
    <property type="nucleotide sequence ID" value="NZ_CP019312.1"/>
</dbReference>
<dbReference type="InterPro" id="IPR022025">
    <property type="entry name" value="Amidoligase_2"/>
</dbReference>
<sequence>MSHTDTPFAPLPRPQGSDGTDRRVGVEIEFAGLTEDATATLVRAELGGDIHRDATHDLHVSGTELGTVKIVLDTALRRLGDAGPVDKVLDALRGLIPVEIVTDPLTRDQLVRLDTFRDTLRRNGAVGTTDGVLLGFGVHLNVSITDTHDPFTWQTVLAFALMQGWLRRRMPIDGTRRLMPFVAPWPDAFVTELAHIGPTPTCDAVRDLYAQHCNSRNHALDLLPIFRHADTEAFDRLFPNQSNTKGRPAFHFRLPDCRIDDAAWSLNLEWQRWRLVELLAADADALSALTRKRRAWAAQTAAGRPGWTDVVQEVLGTDWAALTR</sequence>
<name>A0A1P8MR55_9RHOB</name>
<dbReference type="STRING" id="299262.BWR18_01615"/>
<evidence type="ECO:0000313" key="2">
    <source>
        <dbReference type="EMBL" id="APX10538.1"/>
    </source>
</evidence>
<organism evidence="2 3">
    <name type="scientific">Tateyamaria omphalii</name>
    <dbReference type="NCBI Taxonomy" id="299262"/>
    <lineage>
        <taxon>Bacteria</taxon>
        <taxon>Pseudomonadati</taxon>
        <taxon>Pseudomonadota</taxon>
        <taxon>Alphaproteobacteria</taxon>
        <taxon>Rhodobacterales</taxon>
        <taxon>Roseobacteraceae</taxon>
        <taxon>Tateyamaria</taxon>
    </lineage>
</organism>
<evidence type="ECO:0008006" key="4">
    <source>
        <dbReference type="Google" id="ProtNLM"/>
    </source>
</evidence>
<evidence type="ECO:0000313" key="3">
    <source>
        <dbReference type="Proteomes" id="UP000186336"/>
    </source>
</evidence>
<dbReference type="OrthoDB" id="5597599at2"/>
<protein>
    <recommendedName>
        <fullName evidence="4">Amidoligase enzyme</fullName>
    </recommendedName>
</protein>
<dbReference type="Pfam" id="PF12224">
    <property type="entry name" value="Amidoligase_2"/>
    <property type="match status" value="1"/>
</dbReference>
<dbReference type="AlphaFoldDB" id="A0A1P8MR55"/>
<feature type="region of interest" description="Disordered" evidence="1">
    <location>
        <begin position="1"/>
        <end position="23"/>
    </location>
</feature>
<gene>
    <name evidence="2" type="ORF">BWR18_01615</name>
</gene>
<keyword evidence="3" id="KW-1185">Reference proteome</keyword>
<reference evidence="2 3" key="1">
    <citation type="submission" date="2017-01" db="EMBL/GenBank/DDBJ databases">
        <title>Complete genome of Tateyamaria omphalii DOK1-4 isolated from seawater in Dokdo.</title>
        <authorList>
            <person name="Kim J.H."/>
            <person name="Chi W.-J."/>
        </authorList>
    </citation>
    <scope>NUCLEOTIDE SEQUENCE [LARGE SCALE GENOMIC DNA]</scope>
    <source>
        <strain evidence="2 3">DOK1-4</strain>
    </source>
</reference>
<dbReference type="Proteomes" id="UP000186336">
    <property type="component" value="Chromosome"/>
</dbReference>
<dbReference type="KEGG" id="tom:BWR18_01615"/>
<evidence type="ECO:0000256" key="1">
    <source>
        <dbReference type="SAM" id="MobiDB-lite"/>
    </source>
</evidence>
<dbReference type="EMBL" id="CP019312">
    <property type="protein sequence ID" value="APX10538.1"/>
    <property type="molecule type" value="Genomic_DNA"/>
</dbReference>
<proteinExistence type="predicted"/>
<accession>A0A1P8MR55</accession>